<reference evidence="2" key="1">
    <citation type="submission" date="2019-10" db="EMBL/GenBank/DDBJ databases">
        <title>Conservation and host-specific expression of non-tandemly repeated heterogenous ribosome RNA gene in arbuscular mycorrhizal fungi.</title>
        <authorList>
            <person name="Maeda T."/>
            <person name="Kobayashi Y."/>
            <person name="Nakagawa T."/>
            <person name="Ezawa T."/>
            <person name="Yamaguchi K."/>
            <person name="Bino T."/>
            <person name="Nishimoto Y."/>
            <person name="Shigenobu S."/>
            <person name="Kawaguchi M."/>
        </authorList>
    </citation>
    <scope>NUCLEOTIDE SEQUENCE</scope>
    <source>
        <strain evidence="2">HR1</strain>
    </source>
</reference>
<dbReference type="Proteomes" id="UP000615446">
    <property type="component" value="Unassembled WGS sequence"/>
</dbReference>
<protein>
    <submittedName>
        <fullName evidence="2">Ribonuclease H-like domain-containing protein</fullName>
    </submittedName>
</protein>
<evidence type="ECO:0000259" key="1">
    <source>
        <dbReference type="Pfam" id="PF05699"/>
    </source>
</evidence>
<evidence type="ECO:0000313" key="3">
    <source>
        <dbReference type="Proteomes" id="UP000615446"/>
    </source>
</evidence>
<sequence>MIQDGIHIKTQAALKFLSAKLNPEHANIICTNGIPNVEVDKRSKKDTARLYEAVHCFAYTTKIFSEYHDPIFSEKMVSRMENRWKDWEHRLLLLSITLHPSYKGDDPYDNDQFQGNVLDFWKSTKGIEPELAKVATHIHSICVNSASVERLWSSMGFFHTDSWQEYATALYCNSVAADDDFDDFDKEQNIDEEDLIIVRDDDNDDDNKK</sequence>
<dbReference type="OrthoDB" id="2445937at2759"/>
<dbReference type="AlphaFoldDB" id="A0A8H3LNC6"/>
<dbReference type="InterPro" id="IPR012337">
    <property type="entry name" value="RNaseH-like_sf"/>
</dbReference>
<dbReference type="EMBL" id="BLAL01000193">
    <property type="protein sequence ID" value="GES90129.1"/>
    <property type="molecule type" value="Genomic_DNA"/>
</dbReference>
<organism evidence="2 3">
    <name type="scientific">Rhizophagus clarus</name>
    <dbReference type="NCBI Taxonomy" id="94130"/>
    <lineage>
        <taxon>Eukaryota</taxon>
        <taxon>Fungi</taxon>
        <taxon>Fungi incertae sedis</taxon>
        <taxon>Mucoromycota</taxon>
        <taxon>Glomeromycotina</taxon>
        <taxon>Glomeromycetes</taxon>
        <taxon>Glomerales</taxon>
        <taxon>Glomeraceae</taxon>
        <taxon>Rhizophagus</taxon>
    </lineage>
</organism>
<accession>A0A8H3LNC6</accession>
<comment type="caution">
    <text evidence="2">The sequence shown here is derived from an EMBL/GenBank/DDBJ whole genome shotgun (WGS) entry which is preliminary data.</text>
</comment>
<dbReference type="SUPFAM" id="SSF53098">
    <property type="entry name" value="Ribonuclease H-like"/>
    <property type="match status" value="1"/>
</dbReference>
<dbReference type="GO" id="GO:0046983">
    <property type="term" value="F:protein dimerization activity"/>
    <property type="evidence" value="ECO:0007669"/>
    <property type="project" value="InterPro"/>
</dbReference>
<proteinExistence type="predicted"/>
<gene>
    <name evidence="2" type="ORF">RCL2_001699800</name>
</gene>
<evidence type="ECO:0000313" key="2">
    <source>
        <dbReference type="EMBL" id="GES90129.1"/>
    </source>
</evidence>
<dbReference type="Pfam" id="PF05699">
    <property type="entry name" value="Dimer_Tnp_hAT"/>
    <property type="match status" value="1"/>
</dbReference>
<feature type="domain" description="HAT C-terminal dimerisation" evidence="1">
    <location>
        <begin position="115"/>
        <end position="156"/>
    </location>
</feature>
<name>A0A8H3LNC6_9GLOM</name>
<dbReference type="InterPro" id="IPR008906">
    <property type="entry name" value="HATC_C_dom"/>
</dbReference>